<name>A0A1G2Q679_9BACT</name>
<sequence length="110" mass="12159">MVFSPRPNQNSTKTSTGRKLFSFAIMGCLIFGVMSYLYLTNDLATKGYEIKELEKTLEEVEVSSQRLETEVATKQLSKSTTENGQLPEGYVAVEKIEYLAASPQVGVAVK</sequence>
<keyword evidence="1" id="KW-0812">Transmembrane</keyword>
<comment type="caution">
    <text evidence="2">The sequence shown here is derived from an EMBL/GenBank/DDBJ whole genome shotgun (WGS) entry which is preliminary data.</text>
</comment>
<gene>
    <name evidence="2" type="ORF">A2588_01875</name>
</gene>
<evidence type="ECO:0000256" key="1">
    <source>
        <dbReference type="SAM" id="Phobius"/>
    </source>
</evidence>
<keyword evidence="1" id="KW-1133">Transmembrane helix</keyword>
<organism evidence="2 3">
    <name type="scientific">Candidatus Veblenbacteria bacterium RIFOXYD1_FULL_43_11</name>
    <dbReference type="NCBI Taxonomy" id="1802429"/>
    <lineage>
        <taxon>Bacteria</taxon>
        <taxon>Candidatus Vebleniibacteriota</taxon>
    </lineage>
</organism>
<protein>
    <submittedName>
        <fullName evidence="2">Uncharacterized protein</fullName>
    </submittedName>
</protein>
<feature type="transmembrane region" description="Helical" evidence="1">
    <location>
        <begin position="20"/>
        <end position="39"/>
    </location>
</feature>
<dbReference type="Proteomes" id="UP000176772">
    <property type="component" value="Unassembled WGS sequence"/>
</dbReference>
<evidence type="ECO:0000313" key="2">
    <source>
        <dbReference type="EMBL" id="OHA56048.1"/>
    </source>
</evidence>
<accession>A0A1G2Q679</accession>
<proteinExistence type="predicted"/>
<dbReference type="EMBL" id="MHTF01000050">
    <property type="protein sequence ID" value="OHA56048.1"/>
    <property type="molecule type" value="Genomic_DNA"/>
</dbReference>
<reference evidence="2 3" key="1">
    <citation type="journal article" date="2016" name="Nat. Commun.">
        <title>Thousands of microbial genomes shed light on interconnected biogeochemical processes in an aquifer system.</title>
        <authorList>
            <person name="Anantharaman K."/>
            <person name="Brown C.T."/>
            <person name="Hug L.A."/>
            <person name="Sharon I."/>
            <person name="Castelle C.J."/>
            <person name="Probst A.J."/>
            <person name="Thomas B.C."/>
            <person name="Singh A."/>
            <person name="Wilkins M.J."/>
            <person name="Karaoz U."/>
            <person name="Brodie E.L."/>
            <person name="Williams K.H."/>
            <person name="Hubbard S.S."/>
            <person name="Banfield J.F."/>
        </authorList>
    </citation>
    <scope>NUCLEOTIDE SEQUENCE [LARGE SCALE GENOMIC DNA]</scope>
</reference>
<evidence type="ECO:0000313" key="3">
    <source>
        <dbReference type="Proteomes" id="UP000176772"/>
    </source>
</evidence>
<keyword evidence="1" id="KW-0472">Membrane</keyword>
<dbReference type="AlphaFoldDB" id="A0A1G2Q679"/>